<dbReference type="EMBL" id="CAJNOT010000279">
    <property type="protein sequence ID" value="CAF0924665.1"/>
    <property type="molecule type" value="Genomic_DNA"/>
</dbReference>
<dbReference type="AlphaFoldDB" id="A0A814B9T1"/>
<organism evidence="1 3">
    <name type="scientific">Rotaria sordida</name>
    <dbReference type="NCBI Taxonomy" id="392033"/>
    <lineage>
        <taxon>Eukaryota</taxon>
        <taxon>Metazoa</taxon>
        <taxon>Spiralia</taxon>
        <taxon>Gnathifera</taxon>
        <taxon>Rotifera</taxon>
        <taxon>Eurotatoria</taxon>
        <taxon>Bdelloidea</taxon>
        <taxon>Philodinida</taxon>
        <taxon>Philodinidae</taxon>
        <taxon>Rotaria</taxon>
    </lineage>
</organism>
<sequence length="96" mass="10983">METDLPHYSCSRFHDNKNQAFQYVLDEILQQCTPKHLLKSTQIISNSISEHSLFNQNDQLTGIKSLTVNAQMKLNRISQSSTTTTTMETSTDPIFF</sequence>
<gene>
    <name evidence="2" type="ORF">JBS370_LOCUS2762</name>
    <name evidence="1" type="ORF">ZHD862_LOCUS8587</name>
</gene>
<accession>A0A814B9T1</accession>
<protein>
    <submittedName>
        <fullName evidence="1">Uncharacterized protein</fullName>
    </submittedName>
</protein>
<comment type="caution">
    <text evidence="1">The sequence shown here is derived from an EMBL/GenBank/DDBJ whole genome shotgun (WGS) entry which is preliminary data.</text>
</comment>
<dbReference type="Proteomes" id="UP000663864">
    <property type="component" value="Unassembled WGS sequence"/>
</dbReference>
<dbReference type="Proteomes" id="UP000663836">
    <property type="component" value="Unassembled WGS sequence"/>
</dbReference>
<evidence type="ECO:0000313" key="2">
    <source>
        <dbReference type="EMBL" id="CAF3580079.1"/>
    </source>
</evidence>
<proteinExistence type="predicted"/>
<name>A0A814B9T1_9BILA</name>
<dbReference type="EMBL" id="CAJOBD010000112">
    <property type="protein sequence ID" value="CAF3580079.1"/>
    <property type="molecule type" value="Genomic_DNA"/>
</dbReference>
<evidence type="ECO:0000313" key="1">
    <source>
        <dbReference type="EMBL" id="CAF0924665.1"/>
    </source>
</evidence>
<reference evidence="1" key="1">
    <citation type="submission" date="2021-02" db="EMBL/GenBank/DDBJ databases">
        <authorList>
            <person name="Nowell W R."/>
        </authorList>
    </citation>
    <scope>NUCLEOTIDE SEQUENCE</scope>
</reference>
<evidence type="ECO:0000313" key="3">
    <source>
        <dbReference type="Proteomes" id="UP000663864"/>
    </source>
</evidence>